<protein>
    <submittedName>
        <fullName evidence="2">Uncharacterized protein</fullName>
    </submittedName>
</protein>
<dbReference type="AlphaFoldDB" id="A0A4Y2VB57"/>
<dbReference type="EMBL" id="BGPR01045546">
    <property type="protein sequence ID" value="GBO22469.1"/>
    <property type="molecule type" value="Genomic_DNA"/>
</dbReference>
<accession>A0A4Y2VB57</accession>
<evidence type="ECO:0000313" key="2">
    <source>
        <dbReference type="EMBL" id="GBO22469.1"/>
    </source>
</evidence>
<dbReference type="Proteomes" id="UP000499080">
    <property type="component" value="Unassembled WGS sequence"/>
</dbReference>
<keyword evidence="1" id="KW-1133">Transmembrane helix</keyword>
<gene>
    <name evidence="2" type="ORF">AVEN_141160_1</name>
</gene>
<evidence type="ECO:0000313" key="3">
    <source>
        <dbReference type="Proteomes" id="UP000499080"/>
    </source>
</evidence>
<evidence type="ECO:0000256" key="1">
    <source>
        <dbReference type="SAM" id="Phobius"/>
    </source>
</evidence>
<sequence>MDYSSVFTISTPRRAVITSAKSDDILWNKSDDKELGTDLVPPITSRKSATQATSVGETMDFILNVIGRIYIQMQLCLLISALLYRMDKLQHQYHHFLILRTPYLCVLAD</sequence>
<name>A0A4Y2VB57_ARAVE</name>
<organism evidence="2 3">
    <name type="scientific">Araneus ventricosus</name>
    <name type="common">Orbweaver spider</name>
    <name type="synonym">Epeira ventricosa</name>
    <dbReference type="NCBI Taxonomy" id="182803"/>
    <lineage>
        <taxon>Eukaryota</taxon>
        <taxon>Metazoa</taxon>
        <taxon>Ecdysozoa</taxon>
        <taxon>Arthropoda</taxon>
        <taxon>Chelicerata</taxon>
        <taxon>Arachnida</taxon>
        <taxon>Araneae</taxon>
        <taxon>Araneomorphae</taxon>
        <taxon>Entelegynae</taxon>
        <taxon>Araneoidea</taxon>
        <taxon>Araneidae</taxon>
        <taxon>Araneus</taxon>
    </lineage>
</organism>
<proteinExistence type="predicted"/>
<feature type="transmembrane region" description="Helical" evidence="1">
    <location>
        <begin position="61"/>
        <end position="84"/>
    </location>
</feature>
<keyword evidence="1" id="KW-0472">Membrane</keyword>
<reference evidence="2 3" key="1">
    <citation type="journal article" date="2019" name="Sci. Rep.">
        <title>Orb-weaving spider Araneus ventricosus genome elucidates the spidroin gene catalogue.</title>
        <authorList>
            <person name="Kono N."/>
            <person name="Nakamura H."/>
            <person name="Ohtoshi R."/>
            <person name="Moran D.A.P."/>
            <person name="Shinohara A."/>
            <person name="Yoshida Y."/>
            <person name="Fujiwara M."/>
            <person name="Mori M."/>
            <person name="Tomita M."/>
            <person name="Arakawa K."/>
        </authorList>
    </citation>
    <scope>NUCLEOTIDE SEQUENCE [LARGE SCALE GENOMIC DNA]</scope>
</reference>
<keyword evidence="1" id="KW-0812">Transmembrane</keyword>
<comment type="caution">
    <text evidence="2">The sequence shown here is derived from an EMBL/GenBank/DDBJ whole genome shotgun (WGS) entry which is preliminary data.</text>
</comment>
<keyword evidence="3" id="KW-1185">Reference proteome</keyword>